<gene>
    <name evidence="1" type="ORF">NP048_02305</name>
</gene>
<name>A0ABY5KSX1_9CELL</name>
<accession>A0ABY5KSX1</accession>
<evidence type="ECO:0000313" key="2">
    <source>
        <dbReference type="Proteomes" id="UP001316384"/>
    </source>
</evidence>
<dbReference type="EMBL" id="CP101987">
    <property type="protein sequence ID" value="UUI72322.1"/>
    <property type="molecule type" value="Genomic_DNA"/>
</dbReference>
<sequence length="44" mass="4460">MTSPAYDSAPGGSMSFLDQVVLTGDPVVSTTLAPWTVQTTTGTA</sequence>
<protein>
    <submittedName>
        <fullName evidence="1">Uncharacterized protein</fullName>
    </submittedName>
</protein>
<dbReference type="RefSeq" id="WP_256769417.1">
    <property type="nucleotide sequence ID" value="NZ_CP101987.1"/>
</dbReference>
<keyword evidence="2" id="KW-1185">Reference proteome</keyword>
<evidence type="ECO:0000313" key="1">
    <source>
        <dbReference type="EMBL" id="UUI72322.1"/>
    </source>
</evidence>
<organism evidence="1 2">
    <name type="scientific">Cellulomonas xiejunii</name>
    <dbReference type="NCBI Taxonomy" id="2968083"/>
    <lineage>
        <taxon>Bacteria</taxon>
        <taxon>Bacillati</taxon>
        <taxon>Actinomycetota</taxon>
        <taxon>Actinomycetes</taxon>
        <taxon>Micrococcales</taxon>
        <taxon>Cellulomonadaceae</taxon>
        <taxon>Cellulomonas</taxon>
    </lineage>
</organism>
<proteinExistence type="predicted"/>
<dbReference type="Proteomes" id="UP001316384">
    <property type="component" value="Chromosome"/>
</dbReference>
<reference evidence="1 2" key="1">
    <citation type="submission" date="2022-07" db="EMBL/GenBank/DDBJ databases">
        <title>Novel species in genus cellulomonas.</title>
        <authorList>
            <person name="Ye L."/>
        </authorList>
    </citation>
    <scope>NUCLEOTIDE SEQUENCE [LARGE SCALE GENOMIC DNA]</scope>
    <source>
        <strain evidence="2">zg-B89</strain>
    </source>
</reference>